<dbReference type="InterPro" id="IPR024011">
    <property type="entry name" value="Biosynth_lucif-like_mOase_dom"/>
</dbReference>
<protein>
    <submittedName>
        <fullName evidence="2">Luciferase-like, subgroup</fullName>
    </submittedName>
    <submittedName>
        <fullName evidence="3">Natural product biosynthesis luciferase-like monooxygenase protein</fullName>
    </submittedName>
</protein>
<accession>A0A060ZZK0</accession>
<sequence>MDFSLFYFANNDTEERDRYRLLLDGARFADDNGFTAVWTPERHFHPFGGLYPNPSVTGAAVAAVTQRVAVRAGSVVAPLHHPMRIAEEWSVVDNLSGGRAGVALASGWHAADFALRPENYETRKSGLMETVETIRRLWRRESVSLTDGAGETVELTMFPPPVQPELPMWLTSGGTPATFTLAGEHGMGMLTHLLGQEVEVLAQRIEEYRRAHREHQPASAGQGHVAVMVHTFVGTDRDAVRETVREPFSRYLASSFDLLIKAAEAAGAQGADMSRELRSMGPEDRQFLVAQAFDRYFETSGMFGTVDDCMAMLKQLKDAGVDEVACLVDFGVPTDAVIGGFEHLARLHDTWRAHLGS</sequence>
<dbReference type="GO" id="GO:0016705">
    <property type="term" value="F:oxidoreductase activity, acting on paired donors, with incorporation or reduction of molecular oxygen"/>
    <property type="evidence" value="ECO:0007669"/>
    <property type="project" value="InterPro"/>
</dbReference>
<dbReference type="Gene3D" id="3.20.20.30">
    <property type="entry name" value="Luciferase-like domain"/>
    <property type="match status" value="1"/>
</dbReference>
<evidence type="ECO:0000313" key="3">
    <source>
        <dbReference type="EMBL" id="MBP2064350.1"/>
    </source>
</evidence>
<feature type="domain" description="Luciferase-like" evidence="1">
    <location>
        <begin position="1"/>
        <end position="323"/>
    </location>
</feature>
<organism evidence="2">
    <name type="scientific">Streptomyces iranensis</name>
    <dbReference type="NCBI Taxonomy" id="576784"/>
    <lineage>
        <taxon>Bacteria</taxon>
        <taxon>Bacillati</taxon>
        <taxon>Actinomycetota</taxon>
        <taxon>Actinomycetes</taxon>
        <taxon>Kitasatosporales</taxon>
        <taxon>Streptomycetaceae</taxon>
        <taxon>Streptomyces</taxon>
        <taxon>Streptomyces violaceusniger group</taxon>
    </lineage>
</organism>
<reference evidence="3 4" key="2">
    <citation type="submission" date="2021-03" db="EMBL/GenBank/DDBJ databases">
        <title>Genomic Encyclopedia of Type Strains, Phase IV (KMG-IV): sequencing the most valuable type-strain genomes for metagenomic binning, comparative biology and taxonomic classification.</title>
        <authorList>
            <person name="Goeker M."/>
        </authorList>
    </citation>
    <scope>NUCLEOTIDE SEQUENCE [LARGE SCALE GENOMIC DNA]</scope>
    <source>
        <strain evidence="3 4">DSM 41954</strain>
    </source>
</reference>
<dbReference type="InterPro" id="IPR011251">
    <property type="entry name" value="Luciferase-like_dom"/>
</dbReference>
<dbReference type="InterPro" id="IPR050766">
    <property type="entry name" value="Bact_Lucif_Oxidored"/>
</dbReference>
<dbReference type="NCBIfam" id="TIGR04020">
    <property type="entry name" value="seco_metab_LLM"/>
    <property type="match status" value="1"/>
</dbReference>
<evidence type="ECO:0000313" key="4">
    <source>
        <dbReference type="Proteomes" id="UP000756710"/>
    </source>
</evidence>
<dbReference type="EMBL" id="JAGGLR010000015">
    <property type="protein sequence ID" value="MBP2064350.1"/>
    <property type="molecule type" value="Genomic_DNA"/>
</dbReference>
<dbReference type="RefSeq" id="WP_044573537.1">
    <property type="nucleotide sequence ID" value="NZ_BAABDR010000022.1"/>
</dbReference>
<dbReference type="InterPro" id="IPR036661">
    <property type="entry name" value="Luciferase-like_sf"/>
</dbReference>
<name>A0A060ZZK0_9ACTN</name>
<gene>
    <name evidence="3" type="ORF">J2Z30_005373</name>
    <name evidence="2" type="ORF">SIRAN5553</name>
</gene>
<dbReference type="Pfam" id="PF00296">
    <property type="entry name" value="Bac_luciferase"/>
    <property type="match status" value="1"/>
</dbReference>
<proteinExistence type="predicted"/>
<evidence type="ECO:0000259" key="1">
    <source>
        <dbReference type="Pfam" id="PF00296"/>
    </source>
</evidence>
<evidence type="ECO:0000313" key="2">
    <source>
        <dbReference type="EMBL" id="CDR08913.1"/>
    </source>
</evidence>
<dbReference type="HOGENOM" id="CLU_027853_3_5_11"/>
<dbReference type="EMBL" id="LK022848">
    <property type="protein sequence ID" value="CDR08913.1"/>
    <property type="molecule type" value="Genomic_DNA"/>
</dbReference>
<dbReference type="PANTHER" id="PTHR30137:SF6">
    <property type="entry name" value="LUCIFERASE-LIKE MONOOXYGENASE"/>
    <property type="match status" value="1"/>
</dbReference>
<dbReference type="GO" id="GO:0005829">
    <property type="term" value="C:cytosol"/>
    <property type="evidence" value="ECO:0007669"/>
    <property type="project" value="TreeGrafter"/>
</dbReference>
<dbReference type="AlphaFoldDB" id="A0A060ZZK0"/>
<dbReference type="Proteomes" id="UP000756710">
    <property type="component" value="Unassembled WGS sequence"/>
</dbReference>
<dbReference type="PANTHER" id="PTHR30137">
    <property type="entry name" value="LUCIFERASE-LIKE MONOOXYGENASE"/>
    <property type="match status" value="1"/>
</dbReference>
<keyword evidence="4" id="KW-1185">Reference proteome</keyword>
<dbReference type="SUPFAM" id="SSF51679">
    <property type="entry name" value="Bacterial luciferase-like"/>
    <property type="match status" value="1"/>
</dbReference>
<reference evidence="2" key="1">
    <citation type="submission" date="2014-05" db="EMBL/GenBank/DDBJ databases">
        <authorList>
            <person name="Horn Fabian"/>
        </authorList>
    </citation>
    <scope>NUCLEOTIDE SEQUENCE</scope>
</reference>